<evidence type="ECO:0000313" key="6">
    <source>
        <dbReference type="Proteomes" id="UP000027195"/>
    </source>
</evidence>
<comment type="subcellular location">
    <subcellularLocation>
        <location evidence="1">Nucleus</location>
    </subcellularLocation>
</comment>
<keyword evidence="6" id="KW-1185">Reference proteome</keyword>
<dbReference type="AlphaFoldDB" id="A0A067MWG8"/>
<evidence type="ECO:0000313" key="5">
    <source>
        <dbReference type="EMBL" id="KDQ19949.1"/>
    </source>
</evidence>
<feature type="compositionally biased region" description="Polar residues" evidence="4">
    <location>
        <begin position="1"/>
        <end position="20"/>
    </location>
</feature>
<feature type="region of interest" description="Disordered" evidence="4">
    <location>
        <begin position="423"/>
        <end position="519"/>
    </location>
</feature>
<keyword evidence="3" id="KW-0539">Nucleus</keyword>
<evidence type="ECO:0000256" key="4">
    <source>
        <dbReference type="SAM" id="MobiDB-lite"/>
    </source>
</evidence>
<sequence length="519" mass="55467">MATPRQTPGASSSKTSSALTIPQKPEFSLNKQVILDEDEYTSALSTIIARDFFPSLSHLDATNSYLSALDSQDPALIDASVRRLAELETPSTRTPWSQTPGQTPYGGLATDTPLRTPRGRHPAKKAKYDASLSLDAFQAQYTSEDNASFTEILDEENRKRKEAWGWAWEAQKRVESQKAKEIEGRETLLIEAKSRTDRALAIDGPSSTQMLIKDKEEDGGDESKEESGTGGEDDEEELAVALAVEPPASPPRQQPEIDVMAPKKDTRSTVIPGWSFKARNGLMFPPDADSSPYHPPPQTTTAPGPPKSISYSSTRLPSQLPESSGATEPPSPSRSRVGAAIAGEPVPDTPRVSGFGFVSAVPSPSPSELGPERLKQLMTWGTLQGTPRVLGESAGEPNTPFHIAPPKARDVLGRKLGQNAGKSLSARAAMFTPRSSLGGTAGSSTPRGGNGSMAPPIGTPRRGAELLSPAARSLFNRTKGGGLGGWQSTGNNMGKRESKELDLRKVGWSPRDSPVVRRG</sequence>
<feature type="region of interest" description="Disordered" evidence="4">
    <location>
        <begin position="88"/>
        <end position="127"/>
    </location>
</feature>
<evidence type="ECO:0008006" key="7">
    <source>
        <dbReference type="Google" id="ProtNLM"/>
    </source>
</evidence>
<protein>
    <recommendedName>
        <fullName evidence="7">Nuclear protein DGCR14</fullName>
    </recommendedName>
</protein>
<feature type="compositionally biased region" description="Polar residues" evidence="4">
    <location>
        <begin position="433"/>
        <end position="447"/>
    </location>
</feature>
<dbReference type="EMBL" id="KL198018">
    <property type="protein sequence ID" value="KDQ19949.1"/>
    <property type="molecule type" value="Genomic_DNA"/>
</dbReference>
<dbReference type="PANTHER" id="PTHR12940">
    <property type="entry name" value="ES-2 PROTEIN - RELATED"/>
    <property type="match status" value="1"/>
</dbReference>
<feature type="compositionally biased region" description="Pro residues" evidence="4">
    <location>
        <begin position="293"/>
        <end position="306"/>
    </location>
</feature>
<accession>A0A067MWG8</accession>
<dbReference type="InterPro" id="IPR019148">
    <property type="entry name" value="Nuclear_protein_DGCR14_ESS-2"/>
</dbReference>
<proteinExistence type="inferred from homology"/>
<name>A0A067MWG8_BOTB1</name>
<evidence type="ECO:0000256" key="2">
    <source>
        <dbReference type="ARBA" id="ARBA00009072"/>
    </source>
</evidence>
<dbReference type="Pfam" id="PF09751">
    <property type="entry name" value="Es2"/>
    <property type="match status" value="1"/>
</dbReference>
<feature type="region of interest" description="Disordered" evidence="4">
    <location>
        <begin position="387"/>
        <end position="407"/>
    </location>
</feature>
<evidence type="ECO:0000256" key="3">
    <source>
        <dbReference type="ARBA" id="ARBA00023242"/>
    </source>
</evidence>
<dbReference type="Proteomes" id="UP000027195">
    <property type="component" value="Unassembled WGS sequence"/>
</dbReference>
<dbReference type="GO" id="GO:0071013">
    <property type="term" value="C:catalytic step 2 spliceosome"/>
    <property type="evidence" value="ECO:0007669"/>
    <property type="project" value="TreeGrafter"/>
</dbReference>
<feature type="region of interest" description="Disordered" evidence="4">
    <location>
        <begin position="197"/>
        <end position="371"/>
    </location>
</feature>
<organism evidence="5 6">
    <name type="scientific">Botryobasidium botryosum (strain FD-172 SS1)</name>
    <dbReference type="NCBI Taxonomy" id="930990"/>
    <lineage>
        <taxon>Eukaryota</taxon>
        <taxon>Fungi</taxon>
        <taxon>Dikarya</taxon>
        <taxon>Basidiomycota</taxon>
        <taxon>Agaricomycotina</taxon>
        <taxon>Agaricomycetes</taxon>
        <taxon>Cantharellales</taxon>
        <taxon>Botryobasidiaceae</taxon>
        <taxon>Botryobasidium</taxon>
    </lineage>
</organism>
<dbReference type="PANTHER" id="PTHR12940:SF0">
    <property type="entry name" value="SPLICING FACTOR ESS-2 HOMOLOG"/>
    <property type="match status" value="1"/>
</dbReference>
<feature type="compositionally biased region" description="Polar residues" evidence="4">
    <location>
        <begin position="89"/>
        <end position="102"/>
    </location>
</feature>
<dbReference type="InParanoid" id="A0A067MWG8"/>
<gene>
    <name evidence="5" type="ORF">BOTBODRAFT_51313</name>
</gene>
<reference evidence="6" key="1">
    <citation type="journal article" date="2014" name="Proc. Natl. Acad. Sci. U.S.A.">
        <title>Extensive sampling of basidiomycete genomes demonstrates inadequacy of the white-rot/brown-rot paradigm for wood decay fungi.</title>
        <authorList>
            <person name="Riley R."/>
            <person name="Salamov A.A."/>
            <person name="Brown D.W."/>
            <person name="Nagy L.G."/>
            <person name="Floudas D."/>
            <person name="Held B.W."/>
            <person name="Levasseur A."/>
            <person name="Lombard V."/>
            <person name="Morin E."/>
            <person name="Otillar R."/>
            <person name="Lindquist E.A."/>
            <person name="Sun H."/>
            <person name="LaButti K.M."/>
            <person name="Schmutz J."/>
            <person name="Jabbour D."/>
            <person name="Luo H."/>
            <person name="Baker S.E."/>
            <person name="Pisabarro A.G."/>
            <person name="Walton J.D."/>
            <person name="Blanchette R.A."/>
            <person name="Henrissat B."/>
            <person name="Martin F."/>
            <person name="Cullen D."/>
            <person name="Hibbett D.S."/>
            <person name="Grigoriev I.V."/>
        </authorList>
    </citation>
    <scope>NUCLEOTIDE SEQUENCE [LARGE SCALE GENOMIC DNA]</scope>
    <source>
        <strain evidence="6">FD-172 SS1</strain>
    </source>
</reference>
<feature type="compositionally biased region" description="Basic and acidic residues" evidence="4">
    <location>
        <begin position="494"/>
        <end position="505"/>
    </location>
</feature>
<evidence type="ECO:0000256" key="1">
    <source>
        <dbReference type="ARBA" id="ARBA00004123"/>
    </source>
</evidence>
<feature type="region of interest" description="Disordered" evidence="4">
    <location>
        <begin position="1"/>
        <end position="23"/>
    </location>
</feature>
<dbReference type="HOGENOM" id="CLU_024820_2_0_1"/>
<feature type="compositionally biased region" description="Basic and acidic residues" evidence="4">
    <location>
        <begin position="212"/>
        <end position="227"/>
    </location>
</feature>
<comment type="similarity">
    <text evidence="2">Belongs to the ESS2 family.</text>
</comment>
<dbReference type="STRING" id="930990.A0A067MWG8"/>
<dbReference type="OrthoDB" id="19679at2759"/>
<feature type="compositionally biased region" description="Polar residues" evidence="4">
    <location>
        <begin position="309"/>
        <end position="326"/>
    </location>
</feature>